<dbReference type="Proteomes" id="UP001057753">
    <property type="component" value="Unassembled WGS sequence"/>
</dbReference>
<keyword evidence="2" id="KW-1185">Reference proteome</keyword>
<organism evidence="1 2">
    <name type="scientific">Salipaludibacillus agaradhaerens</name>
    <name type="common">Bacillus agaradhaerens</name>
    <dbReference type="NCBI Taxonomy" id="76935"/>
    <lineage>
        <taxon>Bacteria</taxon>
        <taxon>Bacillati</taxon>
        <taxon>Bacillota</taxon>
        <taxon>Bacilli</taxon>
        <taxon>Bacillales</taxon>
        <taxon>Bacillaceae</taxon>
    </lineage>
</organism>
<evidence type="ECO:0000313" key="1">
    <source>
        <dbReference type="EMBL" id="MCR6096644.1"/>
    </source>
</evidence>
<dbReference type="OrthoDB" id="2871307at2"/>
<dbReference type="EMBL" id="JABXYM010000001">
    <property type="protein sequence ID" value="MCR6096644.1"/>
    <property type="molecule type" value="Genomic_DNA"/>
</dbReference>
<protein>
    <submittedName>
        <fullName evidence="1">Uncharacterized protein</fullName>
    </submittedName>
</protein>
<accession>A0A9Q4B1K5</accession>
<reference evidence="1" key="1">
    <citation type="submission" date="2020-06" db="EMBL/GenBank/DDBJ databases">
        <title>Insight into the genomes of haloalkaliphilic bacilli from Kenyan soda lakes.</title>
        <authorList>
            <person name="Mwirichia R."/>
            <person name="Villamizar G.C."/>
            <person name="Poehlein A."/>
            <person name="Mugweru J."/>
            <person name="Kipnyargis A."/>
            <person name="Kiplimo D."/>
            <person name="Orwa P."/>
            <person name="Daniel R."/>
        </authorList>
    </citation>
    <scope>NUCLEOTIDE SEQUENCE</scope>
    <source>
        <strain evidence="1">B1096_S55</strain>
    </source>
</reference>
<dbReference type="RefSeq" id="WP_078576980.1">
    <property type="nucleotide sequence ID" value="NZ_JABXYM010000001.1"/>
</dbReference>
<gene>
    <name evidence="1" type="ORF">HXA33_08755</name>
</gene>
<dbReference type="AlphaFoldDB" id="A0A9Q4B1K5"/>
<comment type="caution">
    <text evidence="1">The sequence shown here is derived from an EMBL/GenBank/DDBJ whole genome shotgun (WGS) entry which is preliminary data.</text>
</comment>
<evidence type="ECO:0000313" key="2">
    <source>
        <dbReference type="Proteomes" id="UP001057753"/>
    </source>
</evidence>
<proteinExistence type="predicted"/>
<name>A0A9Q4B1K5_SALAG</name>
<sequence>MSIWCALLLTVNILTPEVNAYSENTALYLFAEQDEESVEDLLQQESMKPHIDYYFELLISKHRPDLLEEWLEVERDREAIYKKIKAYSNDEYEKILKSISNEWYENHAKMHERLLAAVKERNNEKIKLSLGHLCSLKKTWNEEVKTIIKEL</sequence>